<dbReference type="GO" id="GO:0005737">
    <property type="term" value="C:cytoplasm"/>
    <property type="evidence" value="ECO:0007669"/>
    <property type="project" value="UniProtKB-SubCell"/>
</dbReference>
<dbReference type="OrthoDB" id="5421057at2"/>
<evidence type="ECO:0000313" key="9">
    <source>
        <dbReference type="Proteomes" id="UP000242700"/>
    </source>
</evidence>
<dbReference type="InterPro" id="IPR003783">
    <property type="entry name" value="Regulatory_RecX"/>
</dbReference>
<evidence type="ECO:0000313" key="8">
    <source>
        <dbReference type="EMBL" id="SDJ98385.1"/>
    </source>
</evidence>
<dbReference type="PANTHER" id="PTHR33602:SF1">
    <property type="entry name" value="REGULATORY PROTEIN RECX FAMILY PROTEIN"/>
    <property type="match status" value="1"/>
</dbReference>
<feature type="domain" description="RecX first three-helical" evidence="7">
    <location>
        <begin position="59"/>
        <end position="97"/>
    </location>
</feature>
<comment type="subcellular location">
    <subcellularLocation>
        <location evidence="1 5">Cytoplasm</location>
    </subcellularLocation>
</comment>
<protein>
    <recommendedName>
        <fullName evidence="3 5">Regulatory protein RecX</fullName>
    </recommendedName>
</protein>
<feature type="domain" description="RecX third three-helical" evidence="6">
    <location>
        <begin position="213"/>
        <end position="248"/>
    </location>
</feature>
<comment type="similarity">
    <text evidence="2 5">Belongs to the RecX family.</text>
</comment>
<evidence type="ECO:0000256" key="2">
    <source>
        <dbReference type="ARBA" id="ARBA00009695"/>
    </source>
</evidence>
<evidence type="ECO:0000256" key="4">
    <source>
        <dbReference type="ARBA" id="ARBA00022490"/>
    </source>
</evidence>
<proteinExistence type="inferred from homology"/>
<comment type="function">
    <text evidence="5">Modulates RecA activity.</text>
</comment>
<dbReference type="GO" id="GO:0006282">
    <property type="term" value="P:regulation of DNA repair"/>
    <property type="evidence" value="ECO:0007669"/>
    <property type="project" value="UniProtKB-UniRule"/>
</dbReference>
<sequence>MKIKRIVKLKREMYDVLFDDGQSIKVHEESLVRYVLIPGKELDESEFNEIVQNIQYDQAYVAAIKYISYKIRSVKEMFDYLNEDYEDDIIRQTVYRLENEGYLNDENYAKALRNTLLNTTDKGPGHLKRELKKHDIKESVILNETEAFDDLIDAERMNKLKDKFLRTHRGSYVQFKQKLREKLTLRGYSGHHFEMIDFNDDYDEDAYFEKDFEKYYNKYKEKESGFKLKQKMIAALMGKGYAYEKISEKLGGMHDG</sequence>
<evidence type="ECO:0000256" key="5">
    <source>
        <dbReference type="HAMAP-Rule" id="MF_01114"/>
    </source>
</evidence>
<evidence type="ECO:0000259" key="6">
    <source>
        <dbReference type="Pfam" id="PF21981"/>
    </source>
</evidence>
<dbReference type="RefSeq" id="WP_092596138.1">
    <property type="nucleotide sequence ID" value="NZ_FNFI01000004.1"/>
</dbReference>
<dbReference type="Proteomes" id="UP000242700">
    <property type="component" value="Unassembled WGS sequence"/>
</dbReference>
<name>A0A1G8Y851_9STAP</name>
<evidence type="ECO:0000256" key="1">
    <source>
        <dbReference type="ARBA" id="ARBA00004496"/>
    </source>
</evidence>
<dbReference type="AlphaFoldDB" id="A0A1G8Y851"/>
<dbReference type="InterPro" id="IPR053926">
    <property type="entry name" value="RecX_HTH_1st"/>
</dbReference>
<dbReference type="PANTHER" id="PTHR33602">
    <property type="entry name" value="REGULATORY PROTEIN RECX FAMILY PROTEIN"/>
    <property type="match status" value="1"/>
</dbReference>
<dbReference type="HAMAP" id="MF_01114">
    <property type="entry name" value="RecX"/>
    <property type="match status" value="1"/>
</dbReference>
<evidence type="ECO:0000259" key="7">
    <source>
        <dbReference type="Pfam" id="PF21982"/>
    </source>
</evidence>
<dbReference type="Pfam" id="PF21982">
    <property type="entry name" value="RecX_HTH1"/>
    <property type="match status" value="1"/>
</dbReference>
<dbReference type="InterPro" id="IPR036388">
    <property type="entry name" value="WH-like_DNA-bd_sf"/>
</dbReference>
<organism evidence="8 9">
    <name type="scientific">Jeotgalicoccus aerolatus</name>
    <dbReference type="NCBI Taxonomy" id="709510"/>
    <lineage>
        <taxon>Bacteria</taxon>
        <taxon>Bacillati</taxon>
        <taxon>Bacillota</taxon>
        <taxon>Bacilli</taxon>
        <taxon>Bacillales</taxon>
        <taxon>Staphylococcaceae</taxon>
        <taxon>Jeotgalicoccus</taxon>
    </lineage>
</organism>
<gene>
    <name evidence="5" type="primary">recX</name>
    <name evidence="8" type="ORF">SAMN05216187_10415</name>
</gene>
<dbReference type="Gene3D" id="1.10.10.10">
    <property type="entry name" value="Winged helix-like DNA-binding domain superfamily/Winged helix DNA-binding domain"/>
    <property type="match status" value="3"/>
</dbReference>
<dbReference type="InterPro" id="IPR053925">
    <property type="entry name" value="RecX_HTH_3rd"/>
</dbReference>
<keyword evidence="4 5" id="KW-0963">Cytoplasm</keyword>
<accession>A0A1G8Y851</accession>
<dbReference type="Pfam" id="PF21981">
    <property type="entry name" value="RecX_HTH3"/>
    <property type="match status" value="1"/>
</dbReference>
<evidence type="ECO:0000256" key="3">
    <source>
        <dbReference type="ARBA" id="ARBA00018111"/>
    </source>
</evidence>
<dbReference type="STRING" id="586411.SAMN05216187_10415"/>
<dbReference type="EMBL" id="FNFI01000004">
    <property type="protein sequence ID" value="SDJ98385.1"/>
    <property type="molecule type" value="Genomic_DNA"/>
</dbReference>
<reference evidence="9" key="1">
    <citation type="submission" date="2016-10" db="EMBL/GenBank/DDBJ databases">
        <authorList>
            <person name="Varghese N."/>
            <person name="Submissions S."/>
        </authorList>
    </citation>
    <scope>NUCLEOTIDE SEQUENCE [LARGE SCALE GENOMIC DNA]</scope>
    <source>
        <strain evidence="9">CGMCC 1.8911</strain>
    </source>
</reference>